<organism evidence="1 2">
    <name type="scientific">Salinispora tropica (strain ATCC BAA-916 / DSM 44818 / JCM 13857 / NBRC 105044 / CNB-440)</name>
    <dbReference type="NCBI Taxonomy" id="369723"/>
    <lineage>
        <taxon>Bacteria</taxon>
        <taxon>Bacillati</taxon>
        <taxon>Actinomycetota</taxon>
        <taxon>Actinomycetes</taxon>
        <taxon>Micromonosporales</taxon>
        <taxon>Micromonosporaceae</taxon>
        <taxon>Salinispora</taxon>
    </lineage>
</organism>
<gene>
    <name evidence="1" type="ordered locus">Strop_0599</name>
</gene>
<dbReference type="EMBL" id="CP000667">
    <property type="protein sequence ID" value="ABP53079.1"/>
    <property type="molecule type" value="Genomic_DNA"/>
</dbReference>
<evidence type="ECO:0000313" key="2">
    <source>
        <dbReference type="Proteomes" id="UP000000235"/>
    </source>
</evidence>
<dbReference type="HOGENOM" id="CLU_147052_0_0_11"/>
<dbReference type="STRING" id="369723.Strop_0599"/>
<dbReference type="PATRIC" id="fig|369723.5.peg.606"/>
<dbReference type="SUPFAM" id="SSF54637">
    <property type="entry name" value="Thioesterase/thiol ester dehydrase-isomerase"/>
    <property type="match status" value="1"/>
</dbReference>
<keyword evidence="2" id="KW-1185">Reference proteome</keyword>
<dbReference type="AlphaFoldDB" id="A4X2H9"/>
<dbReference type="InterPro" id="IPR029069">
    <property type="entry name" value="HotDog_dom_sf"/>
</dbReference>
<name>A4X2H9_SALTO</name>
<dbReference type="CDD" id="cd00586">
    <property type="entry name" value="4HBT"/>
    <property type="match status" value="1"/>
</dbReference>
<dbReference type="RefSeq" id="WP_011904513.1">
    <property type="nucleotide sequence ID" value="NC_009380.1"/>
</dbReference>
<dbReference type="Gene3D" id="3.10.129.10">
    <property type="entry name" value="Hotdog Thioesterase"/>
    <property type="match status" value="1"/>
</dbReference>
<proteinExistence type="predicted"/>
<dbReference type="Pfam" id="PF13279">
    <property type="entry name" value="4HBT_2"/>
    <property type="match status" value="1"/>
</dbReference>
<accession>A4X2H9</accession>
<evidence type="ECO:0000313" key="1">
    <source>
        <dbReference type="EMBL" id="ABP53079.1"/>
    </source>
</evidence>
<dbReference type="Proteomes" id="UP000000235">
    <property type="component" value="Chromosome"/>
</dbReference>
<sequence>MIRWYVYRHVVHLDETNVVGNVYFAHFLHWQGHCRERFLADHAPTVLDQVRRGDLALVTVSCAMDYYEECFGLDEIEVRMRLNGRNGHRLGMHFEFLRGGREVARGQQTVACLRRTPDGPAPVDLPVELRVALTAFSG</sequence>
<dbReference type="KEGG" id="stp:Strop_0599"/>
<protein>
    <submittedName>
        <fullName evidence="1">Thioesterase-like protein</fullName>
    </submittedName>
</protein>
<dbReference type="eggNOG" id="COG0824">
    <property type="taxonomic scope" value="Bacteria"/>
</dbReference>
<reference evidence="2" key="1">
    <citation type="journal article" date="2007" name="Proc. Natl. Acad. Sci. U.S.A.">
        <title>Genome sequencing reveals complex secondary metabolome in the marine actinomycete Salinispora tropica.</title>
        <authorList>
            <person name="Udwary D.W."/>
            <person name="Zeigler L."/>
            <person name="Asolkar R.N."/>
            <person name="Singan V."/>
            <person name="Lapidus A."/>
            <person name="Fenical W."/>
            <person name="Jensen P.R."/>
            <person name="Moore B.S."/>
        </authorList>
    </citation>
    <scope>NUCLEOTIDE SEQUENCE [LARGE SCALE GENOMIC DNA]</scope>
    <source>
        <strain evidence="2">ATCC BAA-916 / DSM 44818 / CNB-440</strain>
    </source>
</reference>